<sequence length="517" mass="57401">MGLIVVASCGMTVTANIATIMQSSAEPFSFAAAGEFLNRADDLARLEDWWGGRDRNALALYGRRRVGKSWLFRAFADGKPALVLVAERRAEGAQLSRFAARLEPLLGFRPELPDVPALIASLYALAERERMLVVIDEFPYLLPSRAERRDEVLTAIQAIMEERDGSKLQLVLCGSHIGQMTTLLADSSPLRGRLTPLAIEPLRFADAQTFAGELTARERIERYAVTGGMSLYLDELARGSGSLRARVCARVLDHRGPLFNDPREILEEDLRQPGIYFSLLEELSARARTLGDLAAALGKRTSDLGPYLETLREMQLVERLAPVSAGRETRDHRYRIGDQFLRFWFRFVFDVQEDLRTGLRPADLYDGEIAPLLAEHVAPVFEQLCREWVRQQLGDRASRVGAWWGNALHELRRSGQRQREEIDVVGLRGGAVTVVGECKWTNAALSTKVLSELERFKLPALAQAGVASTADGPAIMLFSRAGFRPALVEHATRRSDLRLVGVDELVSDLLATARPAA</sequence>
<keyword evidence="4" id="KW-1185">Reference proteome</keyword>
<organism evidence="3 4">
    <name type="scientific">Conexibacter stalactiti</name>
    <dbReference type="NCBI Taxonomy" id="1940611"/>
    <lineage>
        <taxon>Bacteria</taxon>
        <taxon>Bacillati</taxon>
        <taxon>Actinomycetota</taxon>
        <taxon>Thermoleophilia</taxon>
        <taxon>Solirubrobacterales</taxon>
        <taxon>Conexibacteraceae</taxon>
        <taxon>Conexibacter</taxon>
    </lineage>
</organism>
<accession>A0ABU4HMW0</accession>
<dbReference type="Proteomes" id="UP001284601">
    <property type="component" value="Unassembled WGS sequence"/>
</dbReference>
<proteinExistence type="predicted"/>
<dbReference type="InterPro" id="IPR011579">
    <property type="entry name" value="ATPase_dom"/>
</dbReference>
<dbReference type="InterPro" id="IPR027417">
    <property type="entry name" value="P-loop_NTPase"/>
</dbReference>
<evidence type="ECO:0000259" key="2">
    <source>
        <dbReference type="Pfam" id="PF03008"/>
    </source>
</evidence>
<reference evidence="3 4" key="2">
    <citation type="submission" date="2023-10" db="EMBL/GenBank/DDBJ databases">
        <authorList>
            <person name="Han X.F."/>
        </authorList>
    </citation>
    <scope>NUCLEOTIDE SEQUENCE [LARGE SCALE GENOMIC DNA]</scope>
    <source>
        <strain evidence="3 4">KCTC 39840</strain>
    </source>
</reference>
<dbReference type="InterPro" id="IPR036390">
    <property type="entry name" value="WH_DNA-bd_sf"/>
</dbReference>
<dbReference type="PANTHER" id="PTHR34704">
    <property type="entry name" value="ATPASE"/>
    <property type="match status" value="1"/>
</dbReference>
<dbReference type="Gene3D" id="3.40.50.300">
    <property type="entry name" value="P-loop containing nucleotide triphosphate hydrolases"/>
    <property type="match status" value="1"/>
</dbReference>
<dbReference type="InterPro" id="IPR004256">
    <property type="entry name" value="DUF234"/>
</dbReference>
<evidence type="ECO:0000313" key="3">
    <source>
        <dbReference type="EMBL" id="MDW5594628.1"/>
    </source>
</evidence>
<feature type="domain" description="ATPase" evidence="1">
    <location>
        <begin position="36"/>
        <end position="232"/>
    </location>
</feature>
<dbReference type="PANTHER" id="PTHR34704:SF1">
    <property type="entry name" value="ATPASE"/>
    <property type="match status" value="1"/>
</dbReference>
<dbReference type="Pfam" id="PF03008">
    <property type="entry name" value="DUF234"/>
    <property type="match status" value="1"/>
</dbReference>
<dbReference type="RefSeq" id="WP_318596918.1">
    <property type="nucleotide sequence ID" value="NZ_JAWSTH010000019.1"/>
</dbReference>
<name>A0ABU4HMW0_9ACTN</name>
<dbReference type="Pfam" id="PF01637">
    <property type="entry name" value="ATPase_2"/>
    <property type="match status" value="1"/>
</dbReference>
<gene>
    <name evidence="3" type="ORF">R7226_09790</name>
</gene>
<keyword evidence="3" id="KW-0067">ATP-binding</keyword>
<dbReference type="InterPro" id="IPR011335">
    <property type="entry name" value="Restrct_endonuc-II-like"/>
</dbReference>
<comment type="caution">
    <text evidence="3">The sequence shown here is derived from an EMBL/GenBank/DDBJ whole genome shotgun (WGS) entry which is preliminary data.</text>
</comment>
<evidence type="ECO:0000259" key="1">
    <source>
        <dbReference type="Pfam" id="PF01637"/>
    </source>
</evidence>
<dbReference type="SUPFAM" id="SSF46785">
    <property type="entry name" value="Winged helix' DNA-binding domain"/>
    <property type="match status" value="1"/>
</dbReference>
<evidence type="ECO:0000313" key="4">
    <source>
        <dbReference type="Proteomes" id="UP001284601"/>
    </source>
</evidence>
<keyword evidence="3" id="KW-0547">Nucleotide-binding</keyword>
<feature type="domain" description="DUF234" evidence="2">
    <location>
        <begin position="344"/>
        <end position="442"/>
    </location>
</feature>
<dbReference type="GO" id="GO:0005524">
    <property type="term" value="F:ATP binding"/>
    <property type="evidence" value="ECO:0007669"/>
    <property type="project" value="UniProtKB-KW"/>
</dbReference>
<dbReference type="SUPFAM" id="SSF52980">
    <property type="entry name" value="Restriction endonuclease-like"/>
    <property type="match status" value="1"/>
</dbReference>
<dbReference type="EMBL" id="JAWSTH010000019">
    <property type="protein sequence ID" value="MDW5594628.1"/>
    <property type="molecule type" value="Genomic_DNA"/>
</dbReference>
<dbReference type="SUPFAM" id="SSF52540">
    <property type="entry name" value="P-loop containing nucleoside triphosphate hydrolases"/>
    <property type="match status" value="1"/>
</dbReference>
<reference evidence="4" key="1">
    <citation type="submission" date="2023-07" db="EMBL/GenBank/DDBJ databases">
        <title>Conexibacter stalactiti sp. nov., isolated from stalactites in a lava cave and emended description of the genus Conexibacter.</title>
        <authorList>
            <person name="Lee S.D."/>
        </authorList>
    </citation>
    <scope>NUCLEOTIDE SEQUENCE [LARGE SCALE GENOMIC DNA]</scope>
    <source>
        <strain evidence="4">KCTC 39840</strain>
    </source>
</reference>
<protein>
    <submittedName>
        <fullName evidence="3">ATP-binding protein</fullName>
    </submittedName>
</protein>